<name>A0ABR8YZI3_9MICO</name>
<dbReference type="RefSeq" id="WP_251838267.1">
    <property type="nucleotide sequence ID" value="NZ_JACSPO010000001.1"/>
</dbReference>
<feature type="region of interest" description="Disordered" evidence="7">
    <location>
        <begin position="252"/>
        <end position="359"/>
    </location>
</feature>
<evidence type="ECO:0000313" key="9">
    <source>
        <dbReference type="EMBL" id="MBD8061126.1"/>
    </source>
</evidence>
<dbReference type="Proteomes" id="UP000661894">
    <property type="component" value="Unassembled WGS sequence"/>
</dbReference>
<dbReference type="Pfam" id="PF00069">
    <property type="entry name" value="Pkinase"/>
    <property type="match status" value="1"/>
</dbReference>
<feature type="region of interest" description="Disordered" evidence="7">
    <location>
        <begin position="1"/>
        <end position="23"/>
    </location>
</feature>
<gene>
    <name evidence="9" type="ORF">H9624_02155</name>
</gene>
<feature type="compositionally biased region" description="Low complexity" evidence="7">
    <location>
        <begin position="311"/>
        <end position="352"/>
    </location>
</feature>
<sequence>MARRRRSPAVTGGTRPPRLPGHEIVGTAGFGANGAVWSARDRAGRDVVVSVLALPRGEAATAQLRRLAALRHGTHPHLACIRQVLTLDGGRCAVVSDHVPGPTLATVLAARGALGPPELAGLLGALGSALGHLHERGVVHGDVSPANVVVTGAGVPVLVDLAGQGAHELGTPGFVPPERERGSAAGAPGDVWALARLVVWAAGPAPDPHLLRLLGAALDVAPERRPSARDLASRAPGIAVAGPVAVPPAAALAQARMRDDVAPTRRRTPTRRGRQAERAAGRPGPDGRDTAARAAAVRPSPTLTAAASRSPAGVARAGPTATAPPSRATASAARAGPTSTAVRARAPAPAVRTPRHVREQSLPTPWLGAALTLGAATVLTGLIVWSGPGERAGGYGHGPAAATEQYAEAVATLLARRDGALVAGDAAALAATTVPGGPAARDDVVLLERLAATGTALEDLRTEVGAVEGVTSVDEGVAVDVVLVQDAHERVVGGRRTTVPAQDPACARLVLVAGPDDAWRLLGSEPCP</sequence>
<dbReference type="GO" id="GO:0016301">
    <property type="term" value="F:kinase activity"/>
    <property type="evidence" value="ECO:0007669"/>
    <property type="project" value="UniProtKB-KW"/>
</dbReference>
<dbReference type="PROSITE" id="PS00109">
    <property type="entry name" value="PROTEIN_KINASE_TYR"/>
    <property type="match status" value="1"/>
</dbReference>
<feature type="compositionally biased region" description="Basic and acidic residues" evidence="7">
    <location>
        <begin position="274"/>
        <end position="291"/>
    </location>
</feature>
<protein>
    <recommendedName>
        <fullName evidence="1">non-specific serine/threonine protein kinase</fullName>
        <ecNumber evidence="1">2.7.11.1</ecNumber>
    </recommendedName>
</protein>
<dbReference type="InterPro" id="IPR011009">
    <property type="entry name" value="Kinase-like_dom_sf"/>
</dbReference>
<keyword evidence="3" id="KW-0808">Transferase</keyword>
<keyword evidence="5 9" id="KW-0418">Kinase</keyword>
<feature type="domain" description="Protein kinase" evidence="8">
    <location>
        <begin position="22"/>
        <end position="285"/>
    </location>
</feature>
<reference evidence="9 10" key="1">
    <citation type="submission" date="2020-08" db="EMBL/GenBank/DDBJ databases">
        <title>A Genomic Blueprint of the Chicken Gut Microbiome.</title>
        <authorList>
            <person name="Gilroy R."/>
            <person name="Ravi A."/>
            <person name="Getino M."/>
            <person name="Pursley I."/>
            <person name="Horton D.L."/>
            <person name="Alikhan N.-F."/>
            <person name="Baker D."/>
            <person name="Gharbi K."/>
            <person name="Hall N."/>
            <person name="Watson M."/>
            <person name="Adriaenssens E.M."/>
            <person name="Foster-Nyarko E."/>
            <person name="Jarju S."/>
            <person name="Secka A."/>
            <person name="Antonio M."/>
            <person name="Oren A."/>
            <person name="Chaudhuri R."/>
            <person name="La Ragione R.M."/>
            <person name="Hildebrand F."/>
            <person name="Pallen M.J."/>
        </authorList>
    </citation>
    <scope>NUCLEOTIDE SEQUENCE [LARGE SCALE GENOMIC DNA]</scope>
    <source>
        <strain evidence="9 10">Sa1BUA1</strain>
    </source>
</reference>
<dbReference type="EMBL" id="JACSPO010000001">
    <property type="protein sequence ID" value="MBD8061126.1"/>
    <property type="molecule type" value="Genomic_DNA"/>
</dbReference>
<keyword evidence="10" id="KW-1185">Reference proteome</keyword>
<comment type="caution">
    <text evidence="9">The sequence shown here is derived from an EMBL/GenBank/DDBJ whole genome shotgun (WGS) entry which is preliminary data.</text>
</comment>
<evidence type="ECO:0000256" key="1">
    <source>
        <dbReference type="ARBA" id="ARBA00012513"/>
    </source>
</evidence>
<evidence type="ECO:0000256" key="6">
    <source>
        <dbReference type="ARBA" id="ARBA00022840"/>
    </source>
</evidence>
<dbReference type="SUPFAM" id="SSF56112">
    <property type="entry name" value="Protein kinase-like (PK-like)"/>
    <property type="match status" value="1"/>
</dbReference>
<keyword evidence="6" id="KW-0067">ATP-binding</keyword>
<keyword evidence="2" id="KW-0723">Serine/threonine-protein kinase</keyword>
<keyword evidence="4" id="KW-0547">Nucleotide-binding</keyword>
<organism evidence="9 10">
    <name type="scientific">Oceanitalea stevensii</name>
    <dbReference type="NCBI Taxonomy" id="2763072"/>
    <lineage>
        <taxon>Bacteria</taxon>
        <taxon>Bacillati</taxon>
        <taxon>Actinomycetota</taxon>
        <taxon>Actinomycetes</taxon>
        <taxon>Micrococcales</taxon>
        <taxon>Bogoriellaceae</taxon>
        <taxon>Georgenia</taxon>
    </lineage>
</organism>
<evidence type="ECO:0000313" key="10">
    <source>
        <dbReference type="Proteomes" id="UP000661894"/>
    </source>
</evidence>
<feature type="compositionally biased region" description="Basic residues" evidence="7">
    <location>
        <begin position="264"/>
        <end position="273"/>
    </location>
</feature>
<dbReference type="PANTHER" id="PTHR43289">
    <property type="entry name" value="MITOGEN-ACTIVATED PROTEIN KINASE KINASE KINASE 20-RELATED"/>
    <property type="match status" value="1"/>
</dbReference>
<dbReference type="PANTHER" id="PTHR43289:SF6">
    <property type="entry name" value="SERINE_THREONINE-PROTEIN KINASE NEKL-3"/>
    <property type="match status" value="1"/>
</dbReference>
<dbReference type="PROSITE" id="PS50011">
    <property type="entry name" value="PROTEIN_KINASE_DOM"/>
    <property type="match status" value="1"/>
</dbReference>
<evidence type="ECO:0000256" key="2">
    <source>
        <dbReference type="ARBA" id="ARBA00022527"/>
    </source>
</evidence>
<evidence type="ECO:0000256" key="5">
    <source>
        <dbReference type="ARBA" id="ARBA00022777"/>
    </source>
</evidence>
<dbReference type="Gene3D" id="1.10.510.10">
    <property type="entry name" value="Transferase(Phosphotransferase) domain 1"/>
    <property type="match status" value="1"/>
</dbReference>
<dbReference type="InterPro" id="IPR000719">
    <property type="entry name" value="Prot_kinase_dom"/>
</dbReference>
<dbReference type="EC" id="2.7.11.1" evidence="1"/>
<evidence type="ECO:0000259" key="8">
    <source>
        <dbReference type="PROSITE" id="PS50011"/>
    </source>
</evidence>
<proteinExistence type="predicted"/>
<dbReference type="InterPro" id="IPR008266">
    <property type="entry name" value="Tyr_kinase_AS"/>
</dbReference>
<accession>A0ABR8YZI3</accession>
<dbReference type="SMART" id="SM00220">
    <property type="entry name" value="S_TKc"/>
    <property type="match status" value="1"/>
</dbReference>
<evidence type="ECO:0000256" key="7">
    <source>
        <dbReference type="SAM" id="MobiDB-lite"/>
    </source>
</evidence>
<evidence type="ECO:0000256" key="3">
    <source>
        <dbReference type="ARBA" id="ARBA00022679"/>
    </source>
</evidence>
<evidence type="ECO:0000256" key="4">
    <source>
        <dbReference type="ARBA" id="ARBA00022741"/>
    </source>
</evidence>